<dbReference type="AlphaFoldDB" id="A0A2P5TPD2"/>
<protein>
    <recommendedName>
        <fullName evidence="3">Four helix bundle protein</fullName>
    </recommendedName>
</protein>
<dbReference type="RefSeq" id="WP_104485749.1">
    <property type="nucleotide sequence ID" value="NZ_BMYB01000003.1"/>
</dbReference>
<accession>A0A2P5TPD2</accession>
<dbReference type="InterPro" id="IPR012657">
    <property type="entry name" value="23S_rRNA-intervening_sequence"/>
</dbReference>
<dbReference type="SUPFAM" id="SSF158446">
    <property type="entry name" value="IVS-encoded protein-like"/>
    <property type="match status" value="1"/>
</dbReference>
<dbReference type="InterPro" id="IPR036583">
    <property type="entry name" value="23S_rRNA_IVS_sf"/>
</dbReference>
<dbReference type="PANTHER" id="PTHR38471:SF2">
    <property type="entry name" value="FOUR HELIX BUNDLE PROTEIN"/>
    <property type="match status" value="1"/>
</dbReference>
<evidence type="ECO:0000313" key="2">
    <source>
        <dbReference type="Proteomes" id="UP000242231"/>
    </source>
</evidence>
<sequence length="119" mass="13496">MKTHKRLDVWREAMLLVKLTYEVSSAFPRAELFGLTSQMLRAAISVPSNIAEGVARSSTREYAHFLSIARGSLNELNTQMEIACMLGLLPETHDVFQQLERTFRLLNGLQSSIKRKLES</sequence>
<comment type="caution">
    <text evidence="1">The sequence shown here is derived from an EMBL/GenBank/DDBJ whole genome shotgun (WGS) entry which is preliminary data.</text>
</comment>
<organism evidence="1 2">
    <name type="scientific">Oceanisphaera arctica</name>
    <dbReference type="NCBI Taxonomy" id="641510"/>
    <lineage>
        <taxon>Bacteria</taxon>
        <taxon>Pseudomonadati</taxon>
        <taxon>Pseudomonadota</taxon>
        <taxon>Gammaproteobacteria</taxon>
        <taxon>Aeromonadales</taxon>
        <taxon>Aeromonadaceae</taxon>
        <taxon>Oceanisphaera</taxon>
    </lineage>
</organism>
<reference evidence="2" key="1">
    <citation type="submission" date="2016-11" db="EMBL/GenBank/DDBJ databases">
        <authorList>
            <person name="Sisinthy S."/>
            <person name="Ara S."/>
            <person name="Gundlapally S.R."/>
        </authorList>
    </citation>
    <scope>NUCLEOTIDE SEQUENCE [LARGE SCALE GENOMIC DNA]</scope>
    <source>
        <strain evidence="2">V1-41</strain>
    </source>
</reference>
<keyword evidence="2" id="KW-1185">Reference proteome</keyword>
<dbReference type="Proteomes" id="UP000242231">
    <property type="component" value="Unassembled WGS sequence"/>
</dbReference>
<dbReference type="CDD" id="cd16377">
    <property type="entry name" value="23S_rRNA_IVP_like"/>
    <property type="match status" value="1"/>
</dbReference>
<evidence type="ECO:0000313" key="1">
    <source>
        <dbReference type="EMBL" id="PPL17453.1"/>
    </source>
</evidence>
<name>A0A2P5TPD2_9GAMM</name>
<dbReference type="NCBIfam" id="TIGR02436">
    <property type="entry name" value="four helix bundle protein"/>
    <property type="match status" value="1"/>
</dbReference>
<dbReference type="PANTHER" id="PTHR38471">
    <property type="entry name" value="FOUR HELIX BUNDLE PROTEIN"/>
    <property type="match status" value="1"/>
</dbReference>
<dbReference type="Pfam" id="PF05635">
    <property type="entry name" value="23S_rRNA_IVP"/>
    <property type="match status" value="1"/>
</dbReference>
<gene>
    <name evidence="1" type="ORF">UN63_05315</name>
</gene>
<evidence type="ECO:0008006" key="3">
    <source>
        <dbReference type="Google" id="ProtNLM"/>
    </source>
</evidence>
<proteinExistence type="predicted"/>
<dbReference type="OrthoDB" id="160990at2"/>
<dbReference type="Gene3D" id="1.20.1440.60">
    <property type="entry name" value="23S rRNA-intervening sequence"/>
    <property type="match status" value="1"/>
</dbReference>
<dbReference type="EMBL" id="MPZM01000007">
    <property type="protein sequence ID" value="PPL17453.1"/>
    <property type="molecule type" value="Genomic_DNA"/>
</dbReference>